<feature type="non-terminal residue" evidence="1">
    <location>
        <position position="1"/>
    </location>
</feature>
<proteinExistence type="predicted"/>
<organism evidence="1 2">
    <name type="scientific">Allacma fusca</name>
    <dbReference type="NCBI Taxonomy" id="39272"/>
    <lineage>
        <taxon>Eukaryota</taxon>
        <taxon>Metazoa</taxon>
        <taxon>Ecdysozoa</taxon>
        <taxon>Arthropoda</taxon>
        <taxon>Hexapoda</taxon>
        <taxon>Collembola</taxon>
        <taxon>Symphypleona</taxon>
        <taxon>Sminthuridae</taxon>
        <taxon>Allacma</taxon>
    </lineage>
</organism>
<protein>
    <submittedName>
        <fullName evidence="1">Uncharacterized protein</fullName>
    </submittedName>
</protein>
<evidence type="ECO:0000313" key="2">
    <source>
        <dbReference type="Proteomes" id="UP000708208"/>
    </source>
</evidence>
<name>A0A8J2KYW3_9HEXA</name>
<reference evidence="1" key="1">
    <citation type="submission" date="2021-06" db="EMBL/GenBank/DDBJ databases">
        <authorList>
            <person name="Hodson N. C."/>
            <person name="Mongue J. A."/>
            <person name="Jaron S. K."/>
        </authorList>
    </citation>
    <scope>NUCLEOTIDE SEQUENCE</scope>
</reference>
<comment type="caution">
    <text evidence="1">The sequence shown here is derived from an EMBL/GenBank/DDBJ whole genome shotgun (WGS) entry which is preliminary data.</text>
</comment>
<evidence type="ECO:0000313" key="1">
    <source>
        <dbReference type="EMBL" id="CAG7734411.1"/>
    </source>
</evidence>
<dbReference type="EMBL" id="CAJVCH010268951">
    <property type="protein sequence ID" value="CAG7734411.1"/>
    <property type="molecule type" value="Genomic_DNA"/>
</dbReference>
<accession>A0A8J2KYW3</accession>
<sequence>MEDTISINHNWMNGANVLH</sequence>
<dbReference type="Proteomes" id="UP000708208">
    <property type="component" value="Unassembled WGS sequence"/>
</dbReference>
<keyword evidence="2" id="KW-1185">Reference proteome</keyword>
<gene>
    <name evidence="1" type="ORF">AFUS01_LOCUS22804</name>
</gene>
<dbReference type="AlphaFoldDB" id="A0A8J2KYW3"/>